<protein>
    <recommendedName>
        <fullName evidence="4">DUF2178 domain-containing protein</fullName>
    </recommendedName>
</protein>
<comment type="caution">
    <text evidence="2">The sequence shown here is derived from an EMBL/GenBank/DDBJ whole genome shotgun (WGS) entry which is preliminary data.</text>
</comment>
<name>A0A5N7J7B9_9CLOT</name>
<dbReference type="RefSeq" id="WP_152753793.1">
    <property type="nucleotide sequence ID" value="NZ_SPSE01000056.1"/>
</dbReference>
<feature type="transmembrane region" description="Helical" evidence="1">
    <location>
        <begin position="42"/>
        <end position="59"/>
    </location>
</feature>
<sequence>MKKKIYNKKKFCSGIVFLLLALISIPDTITHFHNLSALRNTKSIIVDIFCILFGVTEVWRSLSRKCTKEDDKNDDERINLVNMKSESSAFKITLFTCATVLILSIIAWRVTKNDVFLGIICCLGMTISIMFIAVISSYFYHDKRN</sequence>
<evidence type="ECO:0000256" key="1">
    <source>
        <dbReference type="SAM" id="Phobius"/>
    </source>
</evidence>
<keyword evidence="1" id="KW-0812">Transmembrane</keyword>
<dbReference type="InterPro" id="IPR019235">
    <property type="entry name" value="DUF2178_TM"/>
</dbReference>
<proteinExistence type="predicted"/>
<evidence type="ECO:0008006" key="4">
    <source>
        <dbReference type="Google" id="ProtNLM"/>
    </source>
</evidence>
<dbReference type="AlphaFoldDB" id="A0A5N7J7B9"/>
<gene>
    <name evidence="2" type="ORF">E4V82_21400</name>
</gene>
<evidence type="ECO:0000313" key="3">
    <source>
        <dbReference type="Proteomes" id="UP000342249"/>
    </source>
</evidence>
<feature type="transmembrane region" description="Helical" evidence="1">
    <location>
        <begin position="116"/>
        <end position="140"/>
    </location>
</feature>
<organism evidence="2 3">
    <name type="scientific">Clostridium estertheticum</name>
    <dbReference type="NCBI Taxonomy" id="238834"/>
    <lineage>
        <taxon>Bacteria</taxon>
        <taxon>Bacillati</taxon>
        <taxon>Bacillota</taxon>
        <taxon>Clostridia</taxon>
        <taxon>Eubacteriales</taxon>
        <taxon>Clostridiaceae</taxon>
        <taxon>Clostridium</taxon>
    </lineage>
</organism>
<dbReference type="EMBL" id="SPSF01000053">
    <property type="protein sequence ID" value="MPQ64634.1"/>
    <property type="molecule type" value="Genomic_DNA"/>
</dbReference>
<feature type="transmembrane region" description="Helical" evidence="1">
    <location>
        <begin position="92"/>
        <end position="110"/>
    </location>
</feature>
<dbReference type="Pfam" id="PF09946">
    <property type="entry name" value="DUF2178"/>
    <property type="match status" value="1"/>
</dbReference>
<dbReference type="Proteomes" id="UP000342249">
    <property type="component" value="Unassembled WGS sequence"/>
</dbReference>
<accession>A0A5N7J7B9</accession>
<evidence type="ECO:0000313" key="2">
    <source>
        <dbReference type="EMBL" id="MPQ64634.1"/>
    </source>
</evidence>
<reference evidence="2 3" key="1">
    <citation type="journal article" date="2019" name="Lett. Appl. Microbiol.">
        <title>A case of 'blown pack' spoilage of vacuum-packaged pork likely associated with Clostridium estertheticum in Canada.</title>
        <authorList>
            <person name="Zhang P."/>
            <person name="Ward P."/>
            <person name="McMullen L.M."/>
            <person name="Yang X."/>
        </authorList>
    </citation>
    <scope>NUCLEOTIDE SEQUENCE [LARGE SCALE GENOMIC DNA]</scope>
    <source>
        <strain evidence="2 3">MA19</strain>
    </source>
</reference>
<keyword evidence="1" id="KW-1133">Transmembrane helix</keyword>
<keyword evidence="1" id="KW-0472">Membrane</keyword>